<gene>
    <name evidence="3" type="primary">LOC129342340</name>
</gene>
<name>A0AA97KBX2_EUBMA</name>
<evidence type="ECO:0000313" key="3">
    <source>
        <dbReference type="RefSeq" id="XP_054854018.1"/>
    </source>
</evidence>
<accession>A0AA97KBX2</accession>
<reference evidence="3" key="1">
    <citation type="submission" date="2025-08" db="UniProtKB">
        <authorList>
            <consortium name="RefSeq"/>
        </authorList>
    </citation>
    <scope>IDENTIFICATION</scope>
    <source>
        <tissue evidence="3">Blood</tissue>
    </source>
</reference>
<dbReference type="Proteomes" id="UP001190640">
    <property type="component" value="Chromosome 14"/>
</dbReference>
<dbReference type="RefSeq" id="XP_054854018.1">
    <property type="nucleotide sequence ID" value="XM_054998043.1"/>
</dbReference>
<feature type="region of interest" description="Disordered" evidence="1">
    <location>
        <begin position="361"/>
        <end position="405"/>
    </location>
</feature>
<evidence type="ECO:0000256" key="1">
    <source>
        <dbReference type="SAM" id="MobiDB-lite"/>
    </source>
</evidence>
<feature type="compositionally biased region" description="Polar residues" evidence="1">
    <location>
        <begin position="244"/>
        <end position="258"/>
    </location>
</feature>
<dbReference type="GeneID" id="129342340"/>
<proteinExistence type="predicted"/>
<protein>
    <submittedName>
        <fullName evidence="3">Uncharacterized protein LOC129342340</fullName>
    </submittedName>
</protein>
<feature type="region of interest" description="Disordered" evidence="1">
    <location>
        <begin position="228"/>
        <end position="258"/>
    </location>
</feature>
<sequence length="405" mass="43260">MQEKSRGEVVSSKKNPMKEALIPWGAPHKARYTEVKSCMSQEKKDAFAEPWVPQTICRSGAGSCWPPPERLGSSTSGAFVGHSDTCVAQIHGHWDTHQGREQEDFVQRAEDDSLSTTSTLLVATPLGGGGEDIKTSPDTLVNPDISPALQVSEMENHNVLSERQQLATMEGNCETGKQGEHVTSKVRECVTLGDLSPKSAAGQVFVNLGDSQTGSQKLDAKTFQDLSCAPPLTENNPLEKYSLESGQSQSISTAHSSDQIAALEPGTSQALLGEQASCSLDFLQKPGELSSRESLLKADLPSSSIASPETNYPLGDPQALEDVPGLNNKTDQSISMEDNSTAAFYLQLLSGEPLPSVLGDPSASILLESPQPSSLMMEESPSSISEETTAEENQSHSCSLVQLED</sequence>
<keyword evidence="2" id="KW-1185">Reference proteome</keyword>
<feature type="compositionally biased region" description="Low complexity" evidence="1">
    <location>
        <begin position="368"/>
        <end position="387"/>
    </location>
</feature>
<dbReference type="AlphaFoldDB" id="A0AA97KBX2"/>
<feature type="compositionally biased region" description="Polar residues" evidence="1">
    <location>
        <begin position="301"/>
        <end position="310"/>
    </location>
</feature>
<evidence type="ECO:0000313" key="2">
    <source>
        <dbReference type="Proteomes" id="UP001190640"/>
    </source>
</evidence>
<feature type="compositionally biased region" description="Polar residues" evidence="1">
    <location>
        <begin position="395"/>
        <end position="405"/>
    </location>
</feature>
<organism evidence="2 3">
    <name type="scientific">Eublepharis macularius</name>
    <name type="common">Leopard gecko</name>
    <name type="synonym">Cyrtodactylus macularius</name>
    <dbReference type="NCBI Taxonomy" id="481883"/>
    <lineage>
        <taxon>Eukaryota</taxon>
        <taxon>Metazoa</taxon>
        <taxon>Chordata</taxon>
        <taxon>Craniata</taxon>
        <taxon>Vertebrata</taxon>
        <taxon>Euteleostomi</taxon>
        <taxon>Lepidosauria</taxon>
        <taxon>Squamata</taxon>
        <taxon>Bifurcata</taxon>
        <taxon>Gekkota</taxon>
        <taxon>Eublepharidae</taxon>
        <taxon>Eublepharinae</taxon>
        <taxon>Eublepharis</taxon>
    </lineage>
</organism>
<dbReference type="KEGG" id="emc:129342340"/>
<feature type="region of interest" description="Disordered" evidence="1">
    <location>
        <begin position="293"/>
        <end position="333"/>
    </location>
</feature>